<dbReference type="AlphaFoldDB" id="A0A9X3AZJ7"/>
<evidence type="ECO:0000313" key="1">
    <source>
        <dbReference type="EMBL" id="MCT8989884.1"/>
    </source>
</evidence>
<dbReference type="Gene3D" id="2.60.200.20">
    <property type="match status" value="1"/>
</dbReference>
<protein>
    <submittedName>
        <fullName evidence="1">Uncharacterized protein</fullName>
    </submittedName>
</protein>
<proteinExistence type="predicted"/>
<evidence type="ECO:0000313" key="2">
    <source>
        <dbReference type="Proteomes" id="UP001149009"/>
    </source>
</evidence>
<dbReference type="EMBL" id="JAODNV010000007">
    <property type="protein sequence ID" value="MCT8989884.1"/>
    <property type="molecule type" value="Genomic_DNA"/>
</dbReference>
<dbReference type="SUPFAM" id="SSF49879">
    <property type="entry name" value="SMAD/FHA domain"/>
    <property type="match status" value="1"/>
</dbReference>
<dbReference type="InterPro" id="IPR008984">
    <property type="entry name" value="SMAD_FHA_dom_sf"/>
</dbReference>
<reference evidence="1" key="1">
    <citation type="submission" date="2022-08" db="EMBL/GenBank/DDBJ databases">
        <title>Chelativorans sichuanense sp. nov., a paraffin oil-degrading bacterium isolated from a mixture of oil-based drill cuttings and paddy soil.</title>
        <authorList>
            <person name="Yu J."/>
            <person name="Liu H."/>
            <person name="Chen Q."/>
        </authorList>
    </citation>
    <scope>NUCLEOTIDE SEQUENCE</scope>
    <source>
        <strain evidence="1">SCAU 2101</strain>
    </source>
</reference>
<comment type="caution">
    <text evidence="1">The sequence shown here is derived from an EMBL/GenBank/DDBJ whole genome shotgun (WGS) entry which is preliminary data.</text>
</comment>
<name>A0A9X3AZJ7_9HYPH</name>
<dbReference type="Proteomes" id="UP001149009">
    <property type="component" value="Unassembled WGS sequence"/>
</dbReference>
<dbReference type="RefSeq" id="WP_261514743.1">
    <property type="nucleotide sequence ID" value="NZ_JAODNV010000007.1"/>
</dbReference>
<sequence>MIVAKLSRAGVDDQVFDLEPGQHRLGSDFGCEIVLIHPAVASEHLTLKVEEGHVAILPSRGAAVMVFRQASQQVVTLESGEWAPFHLGDRLIIADISLEIEGIEPESEAPNGLSERPVLRAVVTAILLIAVTGLNMSFSRGPESLAAALAVPRLSASDSGQPGVEEVVPQPEPDAALIRRTLAGLGVKVESLTFKDGRWQTILRVGDAAARAHVLARLAELGLPVSADIYADREIAEAVTLIAVNLNSGAQVLGLRNGVVTLSAIHDEALREKLVKTLKSDVPGLADVRFQDPSPVDLTALGKRITGVWHGAYPYVVLDDGAIVRLGETLERDVKLLAIAEGHLLVEVKGEQKKVLVDENAGSRVHQR</sequence>
<gene>
    <name evidence="1" type="ORF">NYR54_06195</name>
</gene>
<accession>A0A9X3AZJ7</accession>
<keyword evidence="2" id="KW-1185">Reference proteome</keyword>
<organism evidence="1 2">
    <name type="scientific">Chelativorans petroleitrophicus</name>
    <dbReference type="NCBI Taxonomy" id="2975484"/>
    <lineage>
        <taxon>Bacteria</taxon>
        <taxon>Pseudomonadati</taxon>
        <taxon>Pseudomonadota</taxon>
        <taxon>Alphaproteobacteria</taxon>
        <taxon>Hyphomicrobiales</taxon>
        <taxon>Phyllobacteriaceae</taxon>
        <taxon>Chelativorans</taxon>
    </lineage>
</organism>